<proteinExistence type="inferred from homology"/>
<evidence type="ECO:0000256" key="2">
    <source>
        <dbReference type="ARBA" id="ARBA00012727"/>
    </source>
</evidence>
<dbReference type="NCBIfam" id="TIGR02779">
    <property type="entry name" value="NHEJ_ligase_lig"/>
    <property type="match status" value="1"/>
</dbReference>
<sequence>MMLGKPFKPMDPVLVDEIFDNPRWAYQVKWDGVRILAHVQRQGIELFNKRLNRRTDQYPEMQEIIQSAVGKREALLDGEMIALRNGKPNFYDLIRRDWSTSPGVIKALVSSIPVCYMLFDILYLDGKELRSKSWEERQSLLQNNIKISSQLVITDVVYEHGETLFEAVKTQGLEGVVAKERHSKYLIGGKNKLWQKIKVMQQLNCLVGGYTVNSGLAALLLGVFSERGLIYIGRVNAALKSTEKGELLNFLKNNVQKDSPFINKTSGKGIYWVKPYLPILVEFLEWTDDLKLRHPKIIGFSGVKPNKCTLQK</sequence>
<dbReference type="SUPFAM" id="SSF56091">
    <property type="entry name" value="DNA ligase/mRNA capping enzyme, catalytic domain"/>
    <property type="match status" value="1"/>
</dbReference>
<organism evidence="6 7">
    <name type="scientific">Metallumcola ferriviriculae</name>
    <dbReference type="NCBI Taxonomy" id="3039180"/>
    <lineage>
        <taxon>Bacteria</taxon>
        <taxon>Bacillati</taxon>
        <taxon>Bacillota</taxon>
        <taxon>Clostridia</taxon>
        <taxon>Neomoorellales</taxon>
        <taxon>Desulfitibacteraceae</taxon>
        <taxon>Metallumcola</taxon>
    </lineage>
</organism>
<evidence type="ECO:0000313" key="6">
    <source>
        <dbReference type="EMBL" id="WRO20281.1"/>
    </source>
</evidence>
<dbReference type="InterPro" id="IPR012309">
    <property type="entry name" value="DNA_ligase_ATP-dep_C"/>
</dbReference>
<evidence type="ECO:0000256" key="1">
    <source>
        <dbReference type="ARBA" id="ARBA00007572"/>
    </source>
</evidence>
<keyword evidence="7" id="KW-1185">Reference proteome</keyword>
<dbReference type="Gene3D" id="2.40.50.140">
    <property type="entry name" value="Nucleic acid-binding proteins"/>
    <property type="match status" value="1"/>
</dbReference>
<dbReference type="GO" id="GO:0005524">
    <property type="term" value="F:ATP binding"/>
    <property type="evidence" value="ECO:0007669"/>
    <property type="project" value="InterPro"/>
</dbReference>
<dbReference type="KEGG" id="dbc:MFMK1_000039"/>
<dbReference type="Gene3D" id="3.30.1490.70">
    <property type="match status" value="1"/>
</dbReference>
<feature type="domain" description="ATP-dependent DNA ligase family profile" evidence="5">
    <location>
        <begin position="107"/>
        <end position="228"/>
    </location>
</feature>
<dbReference type="InterPro" id="IPR012340">
    <property type="entry name" value="NA-bd_OB-fold"/>
</dbReference>
<dbReference type="GO" id="GO:0006281">
    <property type="term" value="P:DNA repair"/>
    <property type="evidence" value="ECO:0007669"/>
    <property type="project" value="InterPro"/>
</dbReference>
<dbReference type="RefSeq" id="WP_366923184.1">
    <property type="nucleotide sequence ID" value="NZ_CP121694.1"/>
</dbReference>
<dbReference type="InterPro" id="IPR050191">
    <property type="entry name" value="ATP-dep_DNA_ligase"/>
</dbReference>
<dbReference type="Pfam" id="PF04679">
    <property type="entry name" value="DNA_ligase_A_C"/>
    <property type="match status" value="1"/>
</dbReference>
<dbReference type="InterPro" id="IPR016059">
    <property type="entry name" value="DNA_ligase_ATP-dep_CS"/>
</dbReference>
<dbReference type="InterPro" id="IPR014146">
    <property type="entry name" value="LigD_ligase_dom"/>
</dbReference>
<dbReference type="GO" id="GO:0003910">
    <property type="term" value="F:DNA ligase (ATP) activity"/>
    <property type="evidence" value="ECO:0007669"/>
    <property type="project" value="UniProtKB-EC"/>
</dbReference>
<reference evidence="6 7" key="1">
    <citation type="submission" date="2023-04" db="EMBL/GenBank/DDBJ databases">
        <authorList>
            <person name="Hsu D."/>
        </authorList>
    </citation>
    <scope>NUCLEOTIDE SEQUENCE [LARGE SCALE GENOMIC DNA]</scope>
    <source>
        <strain evidence="6 7">MK1</strain>
    </source>
</reference>
<evidence type="ECO:0000256" key="4">
    <source>
        <dbReference type="ARBA" id="ARBA00034003"/>
    </source>
</evidence>
<dbReference type="AlphaFoldDB" id="A0AAU0UIV5"/>
<protein>
    <recommendedName>
        <fullName evidence="2">DNA ligase (ATP)</fullName>
        <ecNumber evidence="2">6.5.1.1</ecNumber>
    </recommendedName>
</protein>
<comment type="catalytic activity">
    <reaction evidence="4">
        <text>ATP + (deoxyribonucleotide)n-3'-hydroxyl + 5'-phospho-(deoxyribonucleotide)m = (deoxyribonucleotide)n+m + AMP + diphosphate.</text>
        <dbReference type="EC" id="6.5.1.1"/>
    </reaction>
</comment>
<dbReference type="Pfam" id="PF01068">
    <property type="entry name" value="DNA_ligase_A_M"/>
    <property type="match status" value="1"/>
</dbReference>
<keyword evidence="3 6" id="KW-0436">Ligase</keyword>
<dbReference type="Gene3D" id="3.30.470.30">
    <property type="entry name" value="DNA ligase/mRNA capping enzyme"/>
    <property type="match status" value="1"/>
</dbReference>
<dbReference type="GO" id="GO:0006310">
    <property type="term" value="P:DNA recombination"/>
    <property type="evidence" value="ECO:0007669"/>
    <property type="project" value="InterPro"/>
</dbReference>
<dbReference type="InterPro" id="IPR012310">
    <property type="entry name" value="DNA_ligase_ATP-dep_cent"/>
</dbReference>
<gene>
    <name evidence="6" type="primary">ligD</name>
    <name evidence="6" type="ORF">MFMK1_000039</name>
</gene>
<dbReference type="SUPFAM" id="SSF50249">
    <property type="entry name" value="Nucleic acid-binding proteins"/>
    <property type="match status" value="1"/>
</dbReference>
<dbReference type="PROSITE" id="PS50160">
    <property type="entry name" value="DNA_LIGASE_A3"/>
    <property type="match status" value="1"/>
</dbReference>
<dbReference type="EMBL" id="CP121694">
    <property type="protein sequence ID" value="WRO20281.1"/>
    <property type="molecule type" value="Genomic_DNA"/>
</dbReference>
<dbReference type="CDD" id="cd07971">
    <property type="entry name" value="OBF_DNA_ligase_LigD"/>
    <property type="match status" value="1"/>
</dbReference>
<evidence type="ECO:0000313" key="7">
    <source>
        <dbReference type="Proteomes" id="UP001329915"/>
    </source>
</evidence>
<accession>A0AAU0UIV5</accession>
<name>A0AAU0UIV5_9FIRM</name>
<dbReference type="PANTHER" id="PTHR45674">
    <property type="entry name" value="DNA LIGASE 1/3 FAMILY MEMBER"/>
    <property type="match status" value="1"/>
</dbReference>
<dbReference type="PROSITE" id="PS00697">
    <property type="entry name" value="DNA_LIGASE_A1"/>
    <property type="match status" value="1"/>
</dbReference>
<evidence type="ECO:0000256" key="3">
    <source>
        <dbReference type="ARBA" id="ARBA00022598"/>
    </source>
</evidence>
<comment type="similarity">
    <text evidence="1">Belongs to the ATP-dependent DNA ligase family.</text>
</comment>
<dbReference type="EC" id="6.5.1.1" evidence="2"/>
<dbReference type="CDD" id="cd07906">
    <property type="entry name" value="Adenylation_DNA_ligase_LigD_LigC"/>
    <property type="match status" value="1"/>
</dbReference>
<dbReference type="Proteomes" id="UP001329915">
    <property type="component" value="Chromosome"/>
</dbReference>
<evidence type="ECO:0000259" key="5">
    <source>
        <dbReference type="PROSITE" id="PS50160"/>
    </source>
</evidence>
<dbReference type="PANTHER" id="PTHR45674:SF4">
    <property type="entry name" value="DNA LIGASE 1"/>
    <property type="match status" value="1"/>
</dbReference>